<reference evidence="3" key="1">
    <citation type="journal article" date="2019" name="Int. J. Syst. Evol. Microbiol.">
        <title>The Global Catalogue of Microorganisms (GCM) 10K type strain sequencing project: providing services to taxonomists for standard genome sequencing and annotation.</title>
        <authorList>
            <consortium name="The Broad Institute Genomics Platform"/>
            <consortium name="The Broad Institute Genome Sequencing Center for Infectious Disease"/>
            <person name="Wu L."/>
            <person name="Ma J."/>
        </authorList>
    </citation>
    <scope>NUCLEOTIDE SEQUENCE [LARGE SCALE GENOMIC DNA]</scope>
    <source>
        <strain evidence="3">JCM 16902</strain>
    </source>
</reference>
<dbReference type="RefSeq" id="WP_231486165.1">
    <property type="nucleotide sequence ID" value="NZ_BAAAZO010000011.1"/>
</dbReference>
<dbReference type="Proteomes" id="UP001501074">
    <property type="component" value="Unassembled WGS sequence"/>
</dbReference>
<organism evidence="2 3">
    <name type="scientific">Kineosporia mesophila</name>
    <dbReference type="NCBI Taxonomy" id="566012"/>
    <lineage>
        <taxon>Bacteria</taxon>
        <taxon>Bacillati</taxon>
        <taxon>Actinomycetota</taxon>
        <taxon>Actinomycetes</taxon>
        <taxon>Kineosporiales</taxon>
        <taxon>Kineosporiaceae</taxon>
        <taxon>Kineosporia</taxon>
    </lineage>
</organism>
<name>A0ABP7AFB3_9ACTN</name>
<accession>A0ABP7AFB3</accession>
<dbReference type="PANTHER" id="PTHR18964">
    <property type="entry name" value="ROK (REPRESSOR, ORF, KINASE) FAMILY"/>
    <property type="match status" value="1"/>
</dbReference>
<proteinExistence type="inferred from homology"/>
<dbReference type="InterPro" id="IPR043129">
    <property type="entry name" value="ATPase_NBD"/>
</dbReference>
<dbReference type="Gene3D" id="3.30.420.40">
    <property type="match status" value="2"/>
</dbReference>
<dbReference type="PANTHER" id="PTHR18964:SF173">
    <property type="entry name" value="GLUCOKINASE"/>
    <property type="match status" value="1"/>
</dbReference>
<gene>
    <name evidence="2" type="ORF">GCM10022223_55940</name>
</gene>
<keyword evidence="3" id="KW-1185">Reference proteome</keyword>
<dbReference type="Gene3D" id="1.10.10.10">
    <property type="entry name" value="Winged helix-like DNA-binding domain superfamily/Winged helix DNA-binding domain"/>
    <property type="match status" value="1"/>
</dbReference>
<dbReference type="Pfam" id="PF00480">
    <property type="entry name" value="ROK"/>
    <property type="match status" value="1"/>
</dbReference>
<dbReference type="InterPro" id="IPR036390">
    <property type="entry name" value="WH_DNA-bd_sf"/>
</dbReference>
<comment type="similarity">
    <text evidence="1">Belongs to the ROK (NagC/XylR) family.</text>
</comment>
<evidence type="ECO:0000313" key="2">
    <source>
        <dbReference type="EMBL" id="GAA3630862.1"/>
    </source>
</evidence>
<dbReference type="InterPro" id="IPR036388">
    <property type="entry name" value="WH-like_DNA-bd_sf"/>
</dbReference>
<dbReference type="InterPro" id="IPR000600">
    <property type="entry name" value="ROK"/>
</dbReference>
<protein>
    <submittedName>
        <fullName evidence="2">ROK family transcriptional regulator</fullName>
    </submittedName>
</protein>
<dbReference type="SUPFAM" id="SSF46785">
    <property type="entry name" value="Winged helix' DNA-binding domain"/>
    <property type="match status" value="1"/>
</dbReference>
<dbReference type="EMBL" id="BAAAZO010000011">
    <property type="protein sequence ID" value="GAA3630862.1"/>
    <property type="molecule type" value="Genomic_DNA"/>
</dbReference>
<comment type="caution">
    <text evidence="2">The sequence shown here is derived from an EMBL/GenBank/DDBJ whole genome shotgun (WGS) entry which is preliminary data.</text>
</comment>
<sequence>MTAVTAGDVLQLVRDGEARSRAEVARLTGLSRTAVAARVDALVEAHLVAETESPGIGVGRPPKRLEFEAGAGLVLAAAIGRSRAQFTVCDLAGRVLGADELEQEVGQGPADVLPRAVSRLRALLLKVGRDPADVLGIGVSIPGTVDPVAGTSLNSAIMRGWDGVPIAPYFAELSSAPVVIENDTNAIALAELDAHFTRYQDALIVKASTGLGAGIVAGGVLQHGARGAAGDIGHVKYRGAHNVPCRCGDSGCLEAVAGGWALVRDLTAQGREVAHVRDVVSLALEGDVVARRAIRSSGQAIGAVLAAAVTLLDPAVIVVGGDMAPAYDLLVAGLRETLYRDATTVAARDLDVLAATHGADSGTRGTAVLALRRVLSPRAVDDRLGLNIAHPRSPLRAGA</sequence>
<evidence type="ECO:0000256" key="1">
    <source>
        <dbReference type="ARBA" id="ARBA00006479"/>
    </source>
</evidence>
<dbReference type="SUPFAM" id="SSF53067">
    <property type="entry name" value="Actin-like ATPase domain"/>
    <property type="match status" value="1"/>
</dbReference>
<evidence type="ECO:0000313" key="3">
    <source>
        <dbReference type="Proteomes" id="UP001501074"/>
    </source>
</evidence>